<dbReference type="AlphaFoldDB" id="A0A820L0S0"/>
<evidence type="ECO:0000313" key="2">
    <source>
        <dbReference type="EMBL" id="CAF4348557.1"/>
    </source>
</evidence>
<feature type="transmembrane region" description="Helical" evidence="1">
    <location>
        <begin position="12"/>
        <end position="35"/>
    </location>
</feature>
<name>A0A820L0S0_9BILA</name>
<organism evidence="2 3">
    <name type="scientific">Rotaria magnacalcarata</name>
    <dbReference type="NCBI Taxonomy" id="392030"/>
    <lineage>
        <taxon>Eukaryota</taxon>
        <taxon>Metazoa</taxon>
        <taxon>Spiralia</taxon>
        <taxon>Gnathifera</taxon>
        <taxon>Rotifera</taxon>
        <taxon>Eurotatoria</taxon>
        <taxon>Bdelloidea</taxon>
        <taxon>Philodinida</taxon>
        <taxon>Philodinidae</taxon>
        <taxon>Rotaria</taxon>
    </lineage>
</organism>
<evidence type="ECO:0000256" key="1">
    <source>
        <dbReference type="SAM" id="Phobius"/>
    </source>
</evidence>
<keyword evidence="1" id="KW-1133">Transmembrane helix</keyword>
<keyword evidence="1" id="KW-0472">Membrane</keyword>
<dbReference type="EMBL" id="CAJOBF010015585">
    <property type="protein sequence ID" value="CAF4348557.1"/>
    <property type="molecule type" value="Genomic_DNA"/>
</dbReference>
<sequence length="91" mass="9873">MIEFKSRYVRISIRIGLALTGITIVIVLGLIPLYIRKHSAGSSQNGIAAYPAVLYIWSGQDISVSNAADFVAVIDFNESSSTYGQILKIVP</sequence>
<protein>
    <submittedName>
        <fullName evidence="2">Uncharacterized protein</fullName>
    </submittedName>
</protein>
<gene>
    <name evidence="2" type="ORF">UXM345_LOCUS35885</name>
</gene>
<feature type="non-terminal residue" evidence="2">
    <location>
        <position position="1"/>
    </location>
</feature>
<proteinExistence type="predicted"/>
<comment type="caution">
    <text evidence="2">The sequence shown here is derived from an EMBL/GenBank/DDBJ whole genome shotgun (WGS) entry which is preliminary data.</text>
</comment>
<keyword evidence="1" id="KW-0812">Transmembrane</keyword>
<evidence type="ECO:0000313" key="3">
    <source>
        <dbReference type="Proteomes" id="UP000663842"/>
    </source>
</evidence>
<dbReference type="Proteomes" id="UP000663842">
    <property type="component" value="Unassembled WGS sequence"/>
</dbReference>
<reference evidence="2" key="1">
    <citation type="submission" date="2021-02" db="EMBL/GenBank/DDBJ databases">
        <authorList>
            <person name="Nowell W R."/>
        </authorList>
    </citation>
    <scope>NUCLEOTIDE SEQUENCE</scope>
</reference>
<accession>A0A820L0S0</accession>